<keyword evidence="1" id="KW-0732">Signal</keyword>
<feature type="signal peptide" evidence="1">
    <location>
        <begin position="1"/>
        <end position="18"/>
    </location>
</feature>
<evidence type="ECO:0000256" key="1">
    <source>
        <dbReference type="SAM" id="SignalP"/>
    </source>
</evidence>
<reference evidence="3" key="1">
    <citation type="submission" date="2019-01" db="EMBL/GenBank/DDBJ databases">
        <title>Cytophagaceae bacterium strain CAR-16.</title>
        <authorList>
            <person name="Chen W.-M."/>
        </authorList>
    </citation>
    <scope>NUCLEOTIDE SEQUENCE [LARGE SCALE GENOMIC DNA]</scope>
    <source>
        <strain evidence="3">ICH-30</strain>
    </source>
</reference>
<comment type="caution">
    <text evidence="2">The sequence shown here is derived from an EMBL/GenBank/DDBJ whole genome shotgun (WGS) entry which is preliminary data.</text>
</comment>
<evidence type="ECO:0000313" key="2">
    <source>
        <dbReference type="EMBL" id="RXR32199.1"/>
    </source>
</evidence>
<dbReference type="EMBL" id="SBKQ01000007">
    <property type="protein sequence ID" value="RXR32199.1"/>
    <property type="molecule type" value="Genomic_DNA"/>
</dbReference>
<organism evidence="2 3">
    <name type="scientific">Flavobacterium piscinae</name>
    <dbReference type="NCBI Taxonomy" id="2506424"/>
    <lineage>
        <taxon>Bacteria</taxon>
        <taxon>Pseudomonadati</taxon>
        <taxon>Bacteroidota</taxon>
        <taxon>Flavobacteriia</taxon>
        <taxon>Flavobacteriales</taxon>
        <taxon>Flavobacteriaceae</taxon>
        <taxon>Flavobacterium</taxon>
    </lineage>
</organism>
<accession>A0A4Q1KS55</accession>
<proteinExistence type="predicted"/>
<protein>
    <submittedName>
        <fullName evidence="2">Transporter</fullName>
    </submittedName>
</protein>
<name>A0A4Q1KS55_9FLAO</name>
<dbReference type="AlphaFoldDB" id="A0A4Q1KS55"/>
<keyword evidence="3" id="KW-1185">Reference proteome</keyword>
<dbReference type="RefSeq" id="WP_129464314.1">
    <property type="nucleotide sequence ID" value="NZ_SBKQ01000007.1"/>
</dbReference>
<sequence>MKKYLSYLLVLVFFSIHATEKDSLSLFKKYDFSNRVGIFEEEEDCDACGCSASGGSMGFASMLTTNFIGIRYFNQSYKSTDGLYSNSPWYDENFNTIQVWGRIPIVKNVQATVLLPYHFHNRESNNGKQNISGIGDITLLGMYQIVQTKSDSLFFKHTLQLGGGVKMPTGKFDETNNGSVNPSYQVGTGSWDYLLATEYIIRRKNWGLNNMVNYVIKTENDKSYRFGNQFNYASTLFYLVEKNHFSYAPQLGIAGELYEDNYQRGQKVRGTAGDIFLGKLGIEIGKNNFSFGANYMIPIQQNLTGGNVEANYRWSLNLNYML</sequence>
<evidence type="ECO:0000313" key="3">
    <source>
        <dbReference type="Proteomes" id="UP000289734"/>
    </source>
</evidence>
<gene>
    <name evidence="2" type="ORF">EQG68_08120</name>
</gene>
<dbReference type="Proteomes" id="UP000289734">
    <property type="component" value="Unassembled WGS sequence"/>
</dbReference>
<dbReference type="OrthoDB" id="1405967at2"/>
<feature type="chain" id="PRO_5021015198" evidence="1">
    <location>
        <begin position="19"/>
        <end position="322"/>
    </location>
</feature>